<evidence type="ECO:0000256" key="2">
    <source>
        <dbReference type="ARBA" id="ARBA00022741"/>
    </source>
</evidence>
<sequence length="244" mass="26983">MIELQHLSKNFSKTVAVNDLTLNIQTGEVFGFIGPNGAGKTTTIKMMGGIIEPSSGVILICGVNMKTEPERAKSKIGFIPDQPYLYEKLTGMEFLNFIADLYEMNNEAFIQKAQDKLDMFSLSDWSNELIEAYSHGMKQRLIMAAALLHDPEVIIVDEPMVGLDPAAIKLVKELFRNLASEGVTIFMSTHSLNVAEDVCDRIGIINKGSLIVTGTIEDLRQHADVMDAGLEQVFMRLTQENGRA</sequence>
<dbReference type="PANTHER" id="PTHR42939">
    <property type="entry name" value="ABC TRANSPORTER ATP-BINDING PROTEIN ALBC-RELATED"/>
    <property type="match status" value="1"/>
</dbReference>
<dbReference type="EMBL" id="LAZR01021783">
    <property type="protein sequence ID" value="KKL84145.1"/>
    <property type="molecule type" value="Genomic_DNA"/>
</dbReference>
<dbReference type="InterPro" id="IPR003593">
    <property type="entry name" value="AAA+_ATPase"/>
</dbReference>
<protein>
    <recommendedName>
        <fullName evidence="4">ABC transporter domain-containing protein</fullName>
    </recommendedName>
</protein>
<proteinExistence type="predicted"/>
<keyword evidence="1" id="KW-0813">Transport</keyword>
<dbReference type="InterPro" id="IPR017871">
    <property type="entry name" value="ABC_transporter-like_CS"/>
</dbReference>
<dbReference type="InterPro" id="IPR003439">
    <property type="entry name" value="ABC_transporter-like_ATP-bd"/>
</dbReference>
<dbReference type="CDD" id="cd03230">
    <property type="entry name" value="ABC_DR_subfamily_A"/>
    <property type="match status" value="1"/>
</dbReference>
<dbReference type="GO" id="GO:0016887">
    <property type="term" value="F:ATP hydrolysis activity"/>
    <property type="evidence" value="ECO:0007669"/>
    <property type="project" value="InterPro"/>
</dbReference>
<dbReference type="GO" id="GO:0005524">
    <property type="term" value="F:ATP binding"/>
    <property type="evidence" value="ECO:0007669"/>
    <property type="project" value="UniProtKB-KW"/>
</dbReference>
<dbReference type="AlphaFoldDB" id="A0A0F9HR38"/>
<evidence type="ECO:0000256" key="1">
    <source>
        <dbReference type="ARBA" id="ARBA00022448"/>
    </source>
</evidence>
<dbReference type="SMART" id="SM00382">
    <property type="entry name" value="AAA"/>
    <property type="match status" value="1"/>
</dbReference>
<dbReference type="SUPFAM" id="SSF52540">
    <property type="entry name" value="P-loop containing nucleoside triphosphate hydrolases"/>
    <property type="match status" value="1"/>
</dbReference>
<keyword evidence="3" id="KW-0067">ATP-binding</keyword>
<accession>A0A0F9HR38</accession>
<organism evidence="5">
    <name type="scientific">marine sediment metagenome</name>
    <dbReference type="NCBI Taxonomy" id="412755"/>
    <lineage>
        <taxon>unclassified sequences</taxon>
        <taxon>metagenomes</taxon>
        <taxon>ecological metagenomes</taxon>
    </lineage>
</organism>
<name>A0A0F9HR38_9ZZZZ</name>
<dbReference type="InterPro" id="IPR051782">
    <property type="entry name" value="ABC_Transporter_VariousFunc"/>
</dbReference>
<gene>
    <name evidence="5" type="ORF">LCGC14_1967660</name>
</gene>
<evidence type="ECO:0000313" key="5">
    <source>
        <dbReference type="EMBL" id="KKL84145.1"/>
    </source>
</evidence>
<dbReference type="InterPro" id="IPR027417">
    <property type="entry name" value="P-loop_NTPase"/>
</dbReference>
<comment type="caution">
    <text evidence="5">The sequence shown here is derived from an EMBL/GenBank/DDBJ whole genome shotgun (WGS) entry which is preliminary data.</text>
</comment>
<dbReference type="Gene3D" id="3.40.50.300">
    <property type="entry name" value="P-loop containing nucleotide triphosphate hydrolases"/>
    <property type="match status" value="1"/>
</dbReference>
<feature type="domain" description="ABC transporter" evidence="4">
    <location>
        <begin position="2"/>
        <end position="232"/>
    </location>
</feature>
<dbReference type="Pfam" id="PF00005">
    <property type="entry name" value="ABC_tran"/>
    <property type="match status" value="1"/>
</dbReference>
<evidence type="ECO:0000259" key="4">
    <source>
        <dbReference type="PROSITE" id="PS50893"/>
    </source>
</evidence>
<keyword evidence="2" id="KW-0547">Nucleotide-binding</keyword>
<dbReference type="PROSITE" id="PS00211">
    <property type="entry name" value="ABC_TRANSPORTER_1"/>
    <property type="match status" value="1"/>
</dbReference>
<dbReference type="PANTHER" id="PTHR42939:SF1">
    <property type="entry name" value="ABC TRANSPORTER ATP-BINDING PROTEIN ALBC-RELATED"/>
    <property type="match status" value="1"/>
</dbReference>
<reference evidence="5" key="1">
    <citation type="journal article" date="2015" name="Nature">
        <title>Complex archaea that bridge the gap between prokaryotes and eukaryotes.</title>
        <authorList>
            <person name="Spang A."/>
            <person name="Saw J.H."/>
            <person name="Jorgensen S.L."/>
            <person name="Zaremba-Niedzwiedzka K."/>
            <person name="Martijn J."/>
            <person name="Lind A.E."/>
            <person name="van Eijk R."/>
            <person name="Schleper C."/>
            <person name="Guy L."/>
            <person name="Ettema T.J."/>
        </authorList>
    </citation>
    <scope>NUCLEOTIDE SEQUENCE</scope>
</reference>
<dbReference type="PROSITE" id="PS50893">
    <property type="entry name" value="ABC_TRANSPORTER_2"/>
    <property type="match status" value="1"/>
</dbReference>
<evidence type="ECO:0000256" key="3">
    <source>
        <dbReference type="ARBA" id="ARBA00022840"/>
    </source>
</evidence>